<dbReference type="EMBL" id="KZ819636">
    <property type="protein sequence ID" value="PWN90126.1"/>
    <property type="molecule type" value="Genomic_DNA"/>
</dbReference>
<keyword evidence="8" id="KW-0560">Oxidoreductase</keyword>
<dbReference type="SMART" id="SM01274">
    <property type="entry name" value="malic"/>
    <property type="match status" value="1"/>
</dbReference>
<feature type="binding site" evidence="7">
    <location>
        <position position="305"/>
    </location>
    <ligand>
        <name>a divalent metal cation</name>
        <dbReference type="ChEBI" id="CHEBI:60240"/>
    </ligand>
</feature>
<reference evidence="11 12" key="1">
    <citation type="journal article" date="2018" name="Mol. Biol. Evol.">
        <title>Broad Genomic Sampling Reveals a Smut Pathogenic Ancestry of the Fungal Clade Ustilaginomycotina.</title>
        <authorList>
            <person name="Kijpornyongpan T."/>
            <person name="Mondo S.J."/>
            <person name="Barry K."/>
            <person name="Sandor L."/>
            <person name="Lee J."/>
            <person name="Lipzen A."/>
            <person name="Pangilinan J."/>
            <person name="LaButti K."/>
            <person name="Hainaut M."/>
            <person name="Henrissat B."/>
            <person name="Grigoriev I.V."/>
            <person name="Spatafora J.W."/>
            <person name="Aime M.C."/>
        </authorList>
    </citation>
    <scope>NUCLEOTIDE SEQUENCE [LARGE SCALE GENOMIC DNA]</scope>
    <source>
        <strain evidence="11 12">MCA 4198</strain>
    </source>
</reference>
<evidence type="ECO:0000259" key="10">
    <source>
        <dbReference type="SMART" id="SM01274"/>
    </source>
</evidence>
<feature type="domain" description="Malic enzyme N-terminal" evidence="10">
    <location>
        <begin position="131"/>
        <end position="319"/>
    </location>
</feature>
<evidence type="ECO:0000256" key="8">
    <source>
        <dbReference type="RuleBase" id="RU003426"/>
    </source>
</evidence>
<keyword evidence="4" id="KW-0520">NAD</keyword>
<evidence type="ECO:0000256" key="2">
    <source>
        <dbReference type="ARBA" id="ARBA00008785"/>
    </source>
</evidence>
<dbReference type="PANTHER" id="PTHR23406">
    <property type="entry name" value="MALIC ENZYME-RELATED"/>
    <property type="match status" value="1"/>
</dbReference>
<dbReference type="GO" id="GO:0046872">
    <property type="term" value="F:metal ion binding"/>
    <property type="evidence" value="ECO:0007669"/>
    <property type="project" value="UniProtKB-KW"/>
</dbReference>
<dbReference type="SUPFAM" id="SSF53223">
    <property type="entry name" value="Aminoacid dehydrogenase-like, N-terminal domain"/>
    <property type="match status" value="1"/>
</dbReference>
<feature type="binding site" evidence="7">
    <location>
        <position position="328"/>
    </location>
    <ligand>
        <name>a divalent metal cation</name>
        <dbReference type="ChEBI" id="CHEBI:60240"/>
    </ligand>
</feature>
<evidence type="ECO:0000256" key="7">
    <source>
        <dbReference type="PIRSR" id="PIRSR000106-3"/>
    </source>
</evidence>
<dbReference type="STRING" id="215250.A0A316YM37"/>
<dbReference type="InParanoid" id="A0A316YM37"/>
<dbReference type="Pfam" id="PF03949">
    <property type="entry name" value="Malic_M"/>
    <property type="match status" value="1"/>
</dbReference>
<feature type="domain" description="Malic enzyme NAD-binding" evidence="9">
    <location>
        <begin position="329"/>
        <end position="597"/>
    </location>
</feature>
<evidence type="ECO:0000256" key="3">
    <source>
        <dbReference type="ARBA" id="ARBA00022723"/>
    </source>
</evidence>
<dbReference type="FunCoup" id="A0A316YM37">
    <property type="interactions" value="305"/>
</dbReference>
<dbReference type="InterPro" id="IPR012301">
    <property type="entry name" value="Malic_N_dom"/>
</dbReference>
<evidence type="ECO:0000256" key="5">
    <source>
        <dbReference type="PIRSR" id="PIRSR000106-1"/>
    </source>
</evidence>
<keyword evidence="12" id="KW-1185">Reference proteome</keyword>
<dbReference type="InterPro" id="IPR037062">
    <property type="entry name" value="Malic_N_dom_sf"/>
</dbReference>
<dbReference type="InterPro" id="IPR015884">
    <property type="entry name" value="Malic_enzyme_CS"/>
</dbReference>
<dbReference type="GO" id="GO:0005739">
    <property type="term" value="C:mitochondrion"/>
    <property type="evidence" value="ECO:0007669"/>
    <property type="project" value="TreeGrafter"/>
</dbReference>
<evidence type="ECO:0000256" key="1">
    <source>
        <dbReference type="ARBA" id="ARBA00001936"/>
    </source>
</evidence>
<evidence type="ECO:0000259" key="9">
    <source>
        <dbReference type="SMART" id="SM00919"/>
    </source>
</evidence>
<dbReference type="GO" id="GO:0051287">
    <property type="term" value="F:NAD binding"/>
    <property type="evidence" value="ECO:0007669"/>
    <property type="project" value="InterPro"/>
</dbReference>
<dbReference type="InterPro" id="IPR001891">
    <property type="entry name" value="Malic_OxRdtase"/>
</dbReference>
<dbReference type="OrthoDB" id="5365701at2759"/>
<organism evidence="11 12">
    <name type="scientific">Acaromyces ingoldii</name>
    <dbReference type="NCBI Taxonomy" id="215250"/>
    <lineage>
        <taxon>Eukaryota</taxon>
        <taxon>Fungi</taxon>
        <taxon>Dikarya</taxon>
        <taxon>Basidiomycota</taxon>
        <taxon>Ustilaginomycotina</taxon>
        <taxon>Exobasidiomycetes</taxon>
        <taxon>Exobasidiales</taxon>
        <taxon>Cryptobasidiaceae</taxon>
        <taxon>Acaromyces</taxon>
    </lineage>
</organism>
<dbReference type="InterPro" id="IPR012302">
    <property type="entry name" value="Malic_NAD-bd"/>
</dbReference>
<evidence type="ECO:0000313" key="12">
    <source>
        <dbReference type="Proteomes" id="UP000245768"/>
    </source>
</evidence>
<gene>
    <name evidence="11" type="ORF">FA10DRAFT_251463</name>
</gene>
<evidence type="ECO:0000313" key="11">
    <source>
        <dbReference type="EMBL" id="PWN90126.1"/>
    </source>
</evidence>
<comment type="cofactor">
    <cofactor evidence="7">
        <name>Mg(2+)</name>
        <dbReference type="ChEBI" id="CHEBI:18420"/>
    </cofactor>
    <cofactor evidence="7">
        <name>Mn(2+)</name>
        <dbReference type="ChEBI" id="CHEBI:29035"/>
    </cofactor>
    <text evidence="7">Divalent metal cations. Prefers magnesium or manganese.</text>
</comment>
<feature type="binding site" evidence="6">
    <location>
        <position position="528"/>
    </location>
    <ligand>
        <name>(S)-malate</name>
        <dbReference type="ChEBI" id="CHEBI:15589"/>
    </ligand>
</feature>
<dbReference type="SMART" id="SM00919">
    <property type="entry name" value="Malic_M"/>
    <property type="match status" value="1"/>
</dbReference>
<dbReference type="Gene3D" id="3.40.50.10380">
    <property type="entry name" value="Malic enzyme, N-terminal domain"/>
    <property type="match status" value="1"/>
</dbReference>
<name>A0A316YM37_9BASI</name>
<comment type="similarity">
    <text evidence="2 8">Belongs to the malic enzymes family.</text>
</comment>
<dbReference type="GeneID" id="37041525"/>
<dbReference type="NCBIfam" id="NF010052">
    <property type="entry name" value="PRK13529.1"/>
    <property type="match status" value="1"/>
</dbReference>
<sequence length="634" mass="69494">MMMLHRQRAGLPLLWTSLARCQQARRGSLVVASFSTSRRALDQNGHGHPSNDVSAPRLPPLYTPLRGKHLTEEPILNKGSAFTTEERELFHLKHYLPYEHHALNVQVQRAAAQLFGRNEPVLQYAFLRSLRDQNQVLFYALLQAKLKETLSIIYTPTVAEAIKQYSHMFRRPDGLFLSYPHFKEGGAAYLKDALTDYGKVTSDSIDLVVVTDGEGILGIGDWGAGGIQIAVGKQTLYTLGGGIDPNRCLNIVLDAGTNNEQLLNDELYLGWRNKRITGKEYDDFVDSFVSTAASCFPDALIHFEDFGNANAHRLLRKFQPKYSVFNDDIQGTGAVALAALMSATKVAGTELKDQKIVLQGAGTAGLGITNQIRDAMIQTQGLSRQEANSRFYLIDRNGLIHQGQQGLRTGQEEFARPTSEVESWAPSTSKSQGEFTLFDTVKAIQPTVLIGTSTIPHSFTEEVVREMSAHVDRPIILPLSNPTSLCEVDPADAMKWSDGHALLATGSPFPPVSHASKPGRSVVVAELNNALIFPALGLGTVLSKSAKLSDSMIVAAVEALAALSPALENEDKGLLPDLEHVRDVTVQVAAAVMRQAKEEGQAKATWPDDLEGYISDRMWKPVYRALRPFETVVG</sequence>
<feature type="binding site" evidence="7">
    <location>
        <position position="304"/>
    </location>
    <ligand>
        <name>a divalent metal cation</name>
        <dbReference type="ChEBI" id="CHEBI:60240"/>
    </ligand>
</feature>
<dbReference type="SUPFAM" id="SSF51735">
    <property type="entry name" value="NAD(P)-binding Rossmann-fold domains"/>
    <property type="match status" value="1"/>
</dbReference>
<evidence type="ECO:0000256" key="6">
    <source>
        <dbReference type="PIRSR" id="PIRSR000106-2"/>
    </source>
</evidence>
<dbReference type="Pfam" id="PF00390">
    <property type="entry name" value="malic"/>
    <property type="match status" value="1"/>
</dbReference>
<dbReference type="PIRSF" id="PIRSF000106">
    <property type="entry name" value="ME"/>
    <property type="match status" value="1"/>
</dbReference>
<dbReference type="PANTHER" id="PTHR23406:SF34">
    <property type="entry name" value="NAD-DEPENDENT MALIC ENZYME, MITOCHONDRIAL"/>
    <property type="match status" value="1"/>
</dbReference>
<protein>
    <recommendedName>
        <fullName evidence="8">Malic enzyme</fullName>
    </recommendedName>
</protein>
<evidence type="ECO:0000256" key="4">
    <source>
        <dbReference type="ARBA" id="ARBA00023027"/>
    </source>
</evidence>
<dbReference type="GO" id="GO:0004471">
    <property type="term" value="F:malate dehydrogenase (decarboxylating) (NAD+) activity"/>
    <property type="evidence" value="ECO:0007669"/>
    <property type="project" value="TreeGrafter"/>
</dbReference>
<dbReference type="PROSITE" id="PS00331">
    <property type="entry name" value="MALIC_ENZYMES"/>
    <property type="match status" value="1"/>
</dbReference>
<feature type="binding site" evidence="6">
    <location>
        <position position="481"/>
    </location>
    <ligand>
        <name>(S)-malate</name>
        <dbReference type="ChEBI" id="CHEBI:15589"/>
    </ligand>
</feature>
<feature type="active site" description="Proton donor" evidence="5">
    <location>
        <position position="154"/>
    </location>
</feature>
<dbReference type="Proteomes" id="UP000245768">
    <property type="component" value="Unassembled WGS sequence"/>
</dbReference>
<dbReference type="Gene3D" id="3.40.50.720">
    <property type="entry name" value="NAD(P)-binding Rossmann-like Domain"/>
    <property type="match status" value="1"/>
</dbReference>
<keyword evidence="3 7" id="KW-0479">Metal-binding</keyword>
<accession>A0A316YM37</accession>
<dbReference type="GO" id="GO:0006108">
    <property type="term" value="P:malate metabolic process"/>
    <property type="evidence" value="ECO:0007669"/>
    <property type="project" value="TreeGrafter"/>
</dbReference>
<dbReference type="AlphaFoldDB" id="A0A316YM37"/>
<dbReference type="GO" id="GO:0005829">
    <property type="term" value="C:cytosol"/>
    <property type="evidence" value="ECO:0007669"/>
    <property type="project" value="TreeGrafter"/>
</dbReference>
<comment type="cofactor">
    <cofactor evidence="1">
        <name>Mn(2+)</name>
        <dbReference type="ChEBI" id="CHEBI:29035"/>
    </cofactor>
</comment>
<feature type="active site" description="Proton acceptor" evidence="5">
    <location>
        <position position="233"/>
    </location>
</feature>
<proteinExistence type="inferred from homology"/>
<dbReference type="InterPro" id="IPR036291">
    <property type="entry name" value="NAD(P)-bd_dom_sf"/>
</dbReference>
<dbReference type="RefSeq" id="XP_025377324.1">
    <property type="nucleotide sequence ID" value="XM_025519609.1"/>
</dbReference>
<dbReference type="PRINTS" id="PR00072">
    <property type="entry name" value="MALOXRDTASE"/>
</dbReference>
<dbReference type="InterPro" id="IPR046346">
    <property type="entry name" value="Aminoacid_DH-like_N_sf"/>
</dbReference>